<protein>
    <submittedName>
        <fullName evidence="1">Uncharacterized protein</fullName>
    </submittedName>
</protein>
<dbReference type="AlphaFoldDB" id="A0A0E9UI99"/>
<organism evidence="1">
    <name type="scientific">Anguilla anguilla</name>
    <name type="common">European freshwater eel</name>
    <name type="synonym">Muraena anguilla</name>
    <dbReference type="NCBI Taxonomy" id="7936"/>
    <lineage>
        <taxon>Eukaryota</taxon>
        <taxon>Metazoa</taxon>
        <taxon>Chordata</taxon>
        <taxon>Craniata</taxon>
        <taxon>Vertebrata</taxon>
        <taxon>Euteleostomi</taxon>
        <taxon>Actinopterygii</taxon>
        <taxon>Neopterygii</taxon>
        <taxon>Teleostei</taxon>
        <taxon>Anguilliformes</taxon>
        <taxon>Anguillidae</taxon>
        <taxon>Anguilla</taxon>
    </lineage>
</organism>
<dbReference type="EMBL" id="GBXM01043590">
    <property type="protein sequence ID" value="JAH64987.1"/>
    <property type="molecule type" value="Transcribed_RNA"/>
</dbReference>
<reference evidence="1" key="1">
    <citation type="submission" date="2014-11" db="EMBL/GenBank/DDBJ databases">
        <authorList>
            <person name="Amaro Gonzalez C."/>
        </authorList>
    </citation>
    <scope>NUCLEOTIDE SEQUENCE</scope>
</reference>
<dbReference type="EMBL" id="GBXM01043106">
    <property type="protein sequence ID" value="JAH65471.1"/>
    <property type="molecule type" value="Transcribed_RNA"/>
</dbReference>
<dbReference type="EMBL" id="GBXM01053755">
    <property type="protein sequence ID" value="JAH54822.1"/>
    <property type="molecule type" value="Transcribed_RNA"/>
</dbReference>
<accession>A0A0E9UI99</accession>
<proteinExistence type="predicted"/>
<reference evidence="1" key="2">
    <citation type="journal article" date="2015" name="Fish Shellfish Immunol.">
        <title>Early steps in the European eel (Anguilla anguilla)-Vibrio vulnificus interaction in the gills: Role of the RtxA13 toxin.</title>
        <authorList>
            <person name="Callol A."/>
            <person name="Pajuelo D."/>
            <person name="Ebbesson L."/>
            <person name="Teles M."/>
            <person name="MacKenzie S."/>
            <person name="Amaro C."/>
        </authorList>
    </citation>
    <scope>NUCLEOTIDE SEQUENCE</scope>
</reference>
<name>A0A0E9UI99_ANGAN</name>
<sequence>MCCYRSTLTSFVRLGSWIKLKRLALVAH</sequence>
<evidence type="ECO:0000313" key="1">
    <source>
        <dbReference type="EMBL" id="JAH65471.1"/>
    </source>
</evidence>